<evidence type="ECO:0000256" key="3">
    <source>
        <dbReference type="ARBA" id="ARBA00022741"/>
    </source>
</evidence>
<dbReference type="GO" id="GO:0019543">
    <property type="term" value="P:propionate catabolic process"/>
    <property type="evidence" value="ECO:0007669"/>
    <property type="project" value="TreeGrafter"/>
</dbReference>
<name>A0A7C4D7T4_STAMA</name>
<keyword evidence="8" id="KW-0312">Gluconeogenesis</keyword>
<dbReference type="GO" id="GO:0006107">
    <property type="term" value="P:oxaloacetate metabolic process"/>
    <property type="evidence" value="ECO:0007669"/>
    <property type="project" value="TreeGrafter"/>
</dbReference>
<feature type="domain" description="Phosphoenolpyruvate carboxykinase GTP-utilising N-terminal" evidence="10">
    <location>
        <begin position="39"/>
        <end position="248"/>
    </location>
</feature>
<comment type="similarity">
    <text evidence="1 8">Belongs to the phosphoenolpyruvate carboxykinase [GTP] family.</text>
</comment>
<evidence type="ECO:0000256" key="6">
    <source>
        <dbReference type="ARBA" id="ARBA00023211"/>
    </source>
</evidence>
<comment type="function">
    <text evidence="8">Catalyzes the conversion of oxaloacetate (OAA) to phosphoenolpyruvate (PEP), the rate-limiting step in the metabolic pathway that produces glucose from lactate and other precursors derived from the citric acid cycle.</text>
</comment>
<dbReference type="GO" id="GO:0005525">
    <property type="term" value="F:GTP binding"/>
    <property type="evidence" value="ECO:0007669"/>
    <property type="project" value="UniProtKB-UniRule"/>
</dbReference>
<feature type="binding site" evidence="8">
    <location>
        <begin position="393"/>
        <end position="395"/>
    </location>
    <ligand>
        <name>substrate</name>
    </ligand>
</feature>
<dbReference type="GO" id="GO:0030145">
    <property type="term" value="F:manganese ion binding"/>
    <property type="evidence" value="ECO:0007669"/>
    <property type="project" value="UniProtKB-UniRule"/>
</dbReference>
<dbReference type="GO" id="GO:0006094">
    <property type="term" value="P:gluconeogenesis"/>
    <property type="evidence" value="ECO:0007669"/>
    <property type="project" value="UniProtKB-UniRule"/>
</dbReference>
<comment type="catalytic activity">
    <reaction evidence="8">
        <text>oxaloacetate + GTP = phosphoenolpyruvate + GDP + CO2</text>
        <dbReference type="Rhea" id="RHEA:10388"/>
        <dbReference type="ChEBI" id="CHEBI:16452"/>
        <dbReference type="ChEBI" id="CHEBI:16526"/>
        <dbReference type="ChEBI" id="CHEBI:37565"/>
        <dbReference type="ChEBI" id="CHEBI:58189"/>
        <dbReference type="ChEBI" id="CHEBI:58702"/>
        <dbReference type="EC" id="4.1.1.32"/>
    </reaction>
</comment>
<dbReference type="PANTHER" id="PTHR11561:SF0">
    <property type="entry name" value="PHOSPHOENOLPYRUVATE CARBOXYKINASE [GTP]-RELATED"/>
    <property type="match status" value="1"/>
</dbReference>
<comment type="caution">
    <text evidence="8">Lacks conserved residue(s) required for the propagation of feature annotation.</text>
</comment>
<keyword evidence="8" id="KW-0963">Cytoplasm</keyword>
<dbReference type="NCBIfam" id="NF003253">
    <property type="entry name" value="PRK04210.1"/>
    <property type="match status" value="1"/>
</dbReference>
<keyword evidence="7 8" id="KW-0456">Lyase</keyword>
<dbReference type="GO" id="GO:0042594">
    <property type="term" value="P:response to starvation"/>
    <property type="evidence" value="ECO:0007669"/>
    <property type="project" value="TreeGrafter"/>
</dbReference>
<dbReference type="InterPro" id="IPR035078">
    <property type="entry name" value="PEP_carboxykinase_GTP_N"/>
</dbReference>
<keyword evidence="5 8" id="KW-0342">GTP-binding</keyword>
<dbReference type="AlphaFoldDB" id="A0A7C4D7T4"/>
<evidence type="ECO:0000256" key="2">
    <source>
        <dbReference type="ARBA" id="ARBA00022723"/>
    </source>
</evidence>
<comment type="cofactor">
    <cofactor evidence="8">
        <name>Mn(2+)</name>
        <dbReference type="ChEBI" id="CHEBI:29035"/>
    </cofactor>
    <text evidence="8">Binds 1 Mn(2+) ion per subunit.</text>
</comment>
<dbReference type="Pfam" id="PF00821">
    <property type="entry name" value="PEPCK_GTP"/>
    <property type="match status" value="1"/>
</dbReference>
<dbReference type="InterPro" id="IPR008209">
    <property type="entry name" value="PEP_carboxykinase_GTP"/>
</dbReference>
<dbReference type="GO" id="GO:0016301">
    <property type="term" value="F:kinase activity"/>
    <property type="evidence" value="ECO:0007669"/>
    <property type="project" value="UniProtKB-KW"/>
</dbReference>
<feature type="binding site" evidence="8">
    <location>
        <position position="395"/>
    </location>
    <ligand>
        <name>GTP</name>
        <dbReference type="ChEBI" id="CHEBI:37565"/>
    </ligand>
</feature>
<feature type="binding site" evidence="8">
    <location>
        <position position="426"/>
    </location>
    <ligand>
        <name>GTP</name>
        <dbReference type="ChEBI" id="CHEBI:37565"/>
    </ligand>
</feature>
<evidence type="ECO:0000313" key="11">
    <source>
        <dbReference type="EMBL" id="HGM59120.1"/>
    </source>
</evidence>
<keyword evidence="11" id="KW-0808">Transferase</keyword>
<comment type="pathway">
    <text evidence="8">Carbohydrate biosynthesis; gluconeogenesis.</text>
</comment>
<accession>A0A7C4D7T4</accession>
<keyword evidence="2 8" id="KW-0479">Metal-binding</keyword>
<keyword evidence="11" id="KW-0418">Kinase</keyword>
<keyword evidence="6 8" id="KW-0464">Manganese</keyword>
<feature type="binding site" evidence="8">
    <location>
        <position position="257"/>
    </location>
    <ligand>
        <name>Mn(2+)</name>
        <dbReference type="ChEBI" id="CHEBI:29035"/>
    </ligand>
</feature>
<evidence type="ECO:0000256" key="4">
    <source>
        <dbReference type="ARBA" id="ARBA00022793"/>
    </source>
</evidence>
<keyword evidence="11" id="KW-0670">Pyruvate</keyword>
<dbReference type="HAMAP" id="MF_00452">
    <property type="entry name" value="PEPCK_GTP"/>
    <property type="match status" value="1"/>
</dbReference>
<proteinExistence type="inferred from homology"/>
<feature type="binding site" evidence="8">
    <location>
        <position position="297"/>
    </location>
    <ligand>
        <name>Mn(2+)</name>
        <dbReference type="ChEBI" id="CHEBI:29035"/>
    </ligand>
</feature>
<dbReference type="SUPFAM" id="SSF53795">
    <property type="entry name" value="PEP carboxykinase-like"/>
    <property type="match status" value="1"/>
</dbReference>
<reference evidence="11" key="1">
    <citation type="journal article" date="2020" name="mSystems">
        <title>Genome- and Community-Level Interaction Insights into Carbon Utilization and Element Cycling Functions of Hydrothermarchaeota in Hydrothermal Sediment.</title>
        <authorList>
            <person name="Zhou Z."/>
            <person name="Liu Y."/>
            <person name="Xu W."/>
            <person name="Pan J."/>
            <person name="Luo Z.H."/>
            <person name="Li M."/>
        </authorList>
    </citation>
    <scope>NUCLEOTIDE SEQUENCE [LARGE SCALE GENOMIC DNA]</scope>
    <source>
        <strain evidence="11">SpSt-642</strain>
    </source>
</reference>
<feature type="binding site" evidence="8">
    <location>
        <begin position="280"/>
        <end position="285"/>
    </location>
    <ligand>
        <name>GTP</name>
        <dbReference type="ChEBI" id="CHEBI:37565"/>
    </ligand>
</feature>
<comment type="caution">
    <text evidence="11">The sequence shown here is derived from an EMBL/GenBank/DDBJ whole genome shotgun (WGS) entry which is preliminary data.</text>
</comment>
<feature type="binding site" evidence="8">
    <location>
        <position position="238"/>
    </location>
    <ligand>
        <name>Mn(2+)</name>
        <dbReference type="ChEBI" id="CHEBI:29035"/>
    </ligand>
</feature>
<evidence type="ECO:0000259" key="10">
    <source>
        <dbReference type="Pfam" id="PF17297"/>
    </source>
</evidence>
<dbReference type="SUPFAM" id="SSF68923">
    <property type="entry name" value="PEP carboxykinase N-terminal domain"/>
    <property type="match status" value="1"/>
</dbReference>
<dbReference type="PIRSF" id="PIRSF001348">
    <property type="entry name" value="PEP_carboxykinase_GTP"/>
    <property type="match status" value="1"/>
</dbReference>
<evidence type="ECO:0000256" key="1">
    <source>
        <dbReference type="ARBA" id="ARBA00005796"/>
    </source>
</evidence>
<gene>
    <name evidence="8" type="primary">pckG</name>
    <name evidence="11" type="ORF">ENU14_06035</name>
</gene>
<dbReference type="PANTHER" id="PTHR11561">
    <property type="entry name" value="PHOSPHOENOLPYRUVATE CARBOXYKINASE"/>
    <property type="match status" value="1"/>
</dbReference>
<dbReference type="UniPathway" id="UPA00138"/>
<evidence type="ECO:0000256" key="7">
    <source>
        <dbReference type="ARBA" id="ARBA00023239"/>
    </source>
</evidence>
<dbReference type="Gene3D" id="3.90.228.20">
    <property type="match status" value="1"/>
</dbReference>
<evidence type="ECO:0000256" key="5">
    <source>
        <dbReference type="ARBA" id="ARBA00023134"/>
    </source>
</evidence>
<protein>
    <recommendedName>
        <fullName evidence="8">Phosphoenolpyruvate carboxykinase [GTP]</fullName>
        <shortName evidence="8">PEP carboxykinase</shortName>
        <shortName evidence="8">PEPCK</shortName>
        <ecNumber evidence="8">4.1.1.32</ecNumber>
    </recommendedName>
    <alternativeName>
        <fullName evidence="8">GTP-dependent phosphoenolpyruvate carboxykinase</fullName>
        <shortName evidence="8">GTP-PEPCK</shortName>
    </alternativeName>
</protein>
<sequence length="632" mass="72848">MRIDRANFESTDVDSVLRKYLDEEHYIRLKAIPDPELHRWIANIVQITNPSKVYVIKGDPEDFVFVKKKSIENGEEIQTKYKYKTVHFDGPMDLARDRGNTRILIPNGGSIPYINTLDRENGLNEITGLYKNSMNGKMMYVIPLCLGPPRSVFTIYAIQVTDSAYVAHSELILYRICYEEFKQGYAKNYIKFLHSVGELDERVWCKNISNRRIYIDLVDQTVYSINTEYAGNTVGPKKLALRLCIYRGYLENWLCEHMFIIGVKGPGDRITYFTGAYPAGCGKTSTAMIADTIIGDDIAIIKAINNEPRAVNTEIGSFGIIDGVNPKDDPEIYSILLDPGTEVIFSNILLCRDGEPWWNGRPEEPCSGLNWNIEWWPGKTSIDGKPEPPSHPNARFTTYLKYFSRLDPNIDNPNGVLIEGMIFGGRDSDTHVPVEEAFNWVHGIITKGAALESERTAAVLGTTGVREFNPFAILDFLSISIGKFIELHLRFRDLIRKEPKIFGVNYFLKDEKGRYLNDKVDKLVWLKWMELRVHGDVDAVETPTGYIPLYIDLTDLFNKYLGKEYSEIDYEKQFMIRIPQHIDKIERIWKIYSEIPDTPVELFNVLREQRNRLKSYRDRFGDYISPFRLDRL</sequence>
<feature type="binding site" evidence="8">
    <location>
        <position position="96"/>
    </location>
    <ligand>
        <name>substrate</name>
    </ligand>
</feature>
<dbReference type="InterPro" id="IPR035077">
    <property type="entry name" value="PEP_carboxykinase_GTP_C"/>
</dbReference>
<feature type="domain" description="Phosphoenolpyruvate carboxykinase C-terminal P-loop" evidence="9">
    <location>
        <begin position="253"/>
        <end position="612"/>
    </location>
</feature>
<dbReference type="GO" id="GO:0005829">
    <property type="term" value="C:cytosol"/>
    <property type="evidence" value="ECO:0007669"/>
    <property type="project" value="TreeGrafter"/>
</dbReference>
<dbReference type="GO" id="GO:0004613">
    <property type="term" value="F:phosphoenolpyruvate carboxykinase (GTP) activity"/>
    <property type="evidence" value="ECO:0007669"/>
    <property type="project" value="UniProtKB-UniRule"/>
</dbReference>
<keyword evidence="4 8" id="KW-0210">Decarboxylase</keyword>
<dbReference type="EC" id="4.1.1.32" evidence="8"/>
<dbReference type="GO" id="GO:0046327">
    <property type="term" value="P:glycerol biosynthetic process from pyruvate"/>
    <property type="evidence" value="ECO:0007669"/>
    <property type="project" value="TreeGrafter"/>
</dbReference>
<dbReference type="EMBL" id="DTBJ01000052">
    <property type="protein sequence ID" value="HGM59120.1"/>
    <property type="molecule type" value="Genomic_DNA"/>
</dbReference>
<feature type="binding site" evidence="8">
    <location>
        <begin position="229"/>
        <end position="231"/>
    </location>
    <ligand>
        <name>substrate</name>
    </ligand>
</feature>
<comment type="subcellular location">
    <subcellularLocation>
        <location evidence="8">Cytoplasm</location>
    </subcellularLocation>
</comment>
<dbReference type="InterPro" id="IPR013035">
    <property type="entry name" value="PEP_carboxykinase_C"/>
</dbReference>
<organism evidence="11">
    <name type="scientific">Staphylothermus marinus</name>
    <dbReference type="NCBI Taxonomy" id="2280"/>
    <lineage>
        <taxon>Archaea</taxon>
        <taxon>Thermoproteota</taxon>
        <taxon>Thermoprotei</taxon>
        <taxon>Desulfurococcales</taxon>
        <taxon>Desulfurococcaceae</taxon>
        <taxon>Staphylothermus</taxon>
    </lineage>
</organism>
<dbReference type="GO" id="GO:0071333">
    <property type="term" value="P:cellular response to glucose stimulus"/>
    <property type="evidence" value="ECO:0007669"/>
    <property type="project" value="TreeGrafter"/>
</dbReference>
<evidence type="ECO:0000259" key="9">
    <source>
        <dbReference type="Pfam" id="PF00821"/>
    </source>
</evidence>
<keyword evidence="3 8" id="KW-0547">Nucleotide-binding</keyword>
<dbReference type="Gene3D" id="2.170.8.10">
    <property type="entry name" value="Phosphoenolpyruvate Carboxykinase, domain 2"/>
    <property type="match status" value="1"/>
</dbReference>
<dbReference type="Pfam" id="PF17297">
    <property type="entry name" value="PEPCK_N"/>
    <property type="match status" value="1"/>
</dbReference>
<dbReference type="InterPro" id="IPR008210">
    <property type="entry name" value="PEP_carboxykinase_N"/>
</dbReference>
<dbReference type="GO" id="GO:0033993">
    <property type="term" value="P:response to lipid"/>
    <property type="evidence" value="ECO:0007669"/>
    <property type="project" value="TreeGrafter"/>
</dbReference>
<dbReference type="Gene3D" id="3.40.449.10">
    <property type="entry name" value="Phosphoenolpyruvate Carboxykinase, domain 1"/>
    <property type="match status" value="1"/>
</dbReference>
<feature type="active site" evidence="8">
    <location>
        <position position="281"/>
    </location>
</feature>
<evidence type="ECO:0000256" key="8">
    <source>
        <dbReference type="HAMAP-Rule" id="MF_00452"/>
    </source>
</evidence>